<evidence type="ECO:0000313" key="2">
    <source>
        <dbReference type="EMBL" id="KAL0131506.1"/>
    </source>
</evidence>
<sequence length="56" mass="6463">MQKRLRARLKKIFIKKKKNREPCRGARFANCGAKGASEVTRTNQERVARGHNSHVE</sequence>
<name>A0AAW2GWF7_9HYME</name>
<organism evidence="2 3">
    <name type="scientific">Cardiocondyla obscurior</name>
    <dbReference type="NCBI Taxonomy" id="286306"/>
    <lineage>
        <taxon>Eukaryota</taxon>
        <taxon>Metazoa</taxon>
        <taxon>Ecdysozoa</taxon>
        <taxon>Arthropoda</taxon>
        <taxon>Hexapoda</taxon>
        <taxon>Insecta</taxon>
        <taxon>Pterygota</taxon>
        <taxon>Neoptera</taxon>
        <taxon>Endopterygota</taxon>
        <taxon>Hymenoptera</taxon>
        <taxon>Apocrita</taxon>
        <taxon>Aculeata</taxon>
        <taxon>Formicoidea</taxon>
        <taxon>Formicidae</taxon>
        <taxon>Myrmicinae</taxon>
        <taxon>Cardiocondyla</taxon>
    </lineage>
</organism>
<evidence type="ECO:0000313" key="3">
    <source>
        <dbReference type="Proteomes" id="UP001430953"/>
    </source>
</evidence>
<keyword evidence="3" id="KW-1185">Reference proteome</keyword>
<protein>
    <submittedName>
        <fullName evidence="2">Uncharacterized protein</fullName>
    </submittedName>
</protein>
<feature type="compositionally biased region" description="Basic and acidic residues" evidence="1">
    <location>
        <begin position="43"/>
        <end position="56"/>
    </location>
</feature>
<gene>
    <name evidence="2" type="ORF">PUN28_002795</name>
</gene>
<accession>A0AAW2GWF7</accession>
<evidence type="ECO:0000256" key="1">
    <source>
        <dbReference type="SAM" id="MobiDB-lite"/>
    </source>
</evidence>
<proteinExistence type="predicted"/>
<dbReference type="EMBL" id="JADYXP020000002">
    <property type="protein sequence ID" value="KAL0131506.1"/>
    <property type="molecule type" value="Genomic_DNA"/>
</dbReference>
<dbReference type="AlphaFoldDB" id="A0AAW2GWF7"/>
<comment type="caution">
    <text evidence="2">The sequence shown here is derived from an EMBL/GenBank/DDBJ whole genome shotgun (WGS) entry which is preliminary data.</text>
</comment>
<reference evidence="2 3" key="1">
    <citation type="submission" date="2023-03" db="EMBL/GenBank/DDBJ databases">
        <title>High recombination rates correlate with genetic variation in Cardiocondyla obscurior ants.</title>
        <authorList>
            <person name="Errbii M."/>
        </authorList>
    </citation>
    <scope>NUCLEOTIDE SEQUENCE [LARGE SCALE GENOMIC DNA]</scope>
    <source>
        <strain evidence="2">Alpha-2009</strain>
        <tissue evidence="2">Whole body</tissue>
    </source>
</reference>
<feature type="region of interest" description="Disordered" evidence="1">
    <location>
        <begin position="34"/>
        <end position="56"/>
    </location>
</feature>
<dbReference type="Proteomes" id="UP001430953">
    <property type="component" value="Unassembled WGS sequence"/>
</dbReference>